<keyword evidence="3" id="KW-1185">Reference proteome</keyword>
<accession>G4Q3Z4</accession>
<evidence type="ECO:0000313" key="3">
    <source>
        <dbReference type="Proteomes" id="UP000007093"/>
    </source>
</evidence>
<dbReference type="KEGG" id="ain:Acin_1850"/>
<dbReference type="InParanoid" id="G4Q3Z4"/>
<gene>
    <name evidence="2" type="ordered locus">Acin_1850</name>
</gene>
<evidence type="ECO:0000259" key="1">
    <source>
        <dbReference type="Pfam" id="PF11195"/>
    </source>
</evidence>
<proteinExistence type="predicted"/>
<feature type="domain" description="Thoeris anti-defense 2-like" evidence="1">
    <location>
        <begin position="8"/>
        <end position="67"/>
    </location>
</feature>
<dbReference type="PATRIC" id="fig|568816.4.peg.1798"/>
<reference evidence="2 3" key="1">
    <citation type="journal article" date="2011" name="J. Bacteriol.">
        <title>Complete genome sequence of Acidaminococcus intestini RYC-MR95, a Gram-negative bacterium from the phylum Firmicutes.</title>
        <authorList>
            <person name="D'Auria G."/>
            <person name="Galan J.C."/>
            <person name="Rodriguez-Alcayna M."/>
            <person name="Moya A."/>
            <person name="Baquero F."/>
            <person name="Latorre A."/>
        </authorList>
    </citation>
    <scope>NUCLEOTIDE SEQUENCE [LARGE SCALE GENOMIC DNA]</scope>
    <source>
        <strain evidence="2 3">RyC-MR95</strain>
    </source>
</reference>
<organism evidence="2 3">
    <name type="scientific">Acidaminococcus intestini (strain RyC-MR95)</name>
    <dbReference type="NCBI Taxonomy" id="568816"/>
    <lineage>
        <taxon>Bacteria</taxon>
        <taxon>Bacillati</taxon>
        <taxon>Bacillota</taxon>
        <taxon>Negativicutes</taxon>
        <taxon>Acidaminococcales</taxon>
        <taxon>Acidaminococcaceae</taxon>
        <taxon>Acidaminococcus</taxon>
    </lineage>
</organism>
<name>G4Q3Z4_ACIIR</name>
<dbReference type="EMBL" id="CP003058">
    <property type="protein sequence ID" value="AEQ23060.1"/>
    <property type="molecule type" value="Genomic_DNA"/>
</dbReference>
<dbReference type="HOGENOM" id="CLU_2730750_0_0_9"/>
<protein>
    <recommendedName>
        <fullName evidence="1">Thoeris anti-defense 2-like domain-containing protein</fullName>
    </recommendedName>
</protein>
<dbReference type="AlphaFoldDB" id="G4Q3Z4"/>
<dbReference type="Pfam" id="PF11195">
    <property type="entry name" value="Tad2-like"/>
    <property type="match status" value="1"/>
</dbReference>
<dbReference type="InterPro" id="IPR021361">
    <property type="entry name" value="Tad2-like_dom"/>
</dbReference>
<dbReference type="Proteomes" id="UP000007093">
    <property type="component" value="Chromosome"/>
</dbReference>
<sequence>MKTEVEDMNFIEAVEAMRMGKAVRRKGWPRNCQIWLERGEYVAYGTTSLIGWELLATDFLSDDWEEVGNDE</sequence>
<dbReference type="STRING" id="568816.Acin_1850"/>
<evidence type="ECO:0000313" key="2">
    <source>
        <dbReference type="EMBL" id="AEQ23060.1"/>
    </source>
</evidence>